<reference evidence="2" key="2">
    <citation type="submission" date="2021-04" db="EMBL/GenBank/DDBJ databases">
        <authorList>
            <person name="Gilroy R."/>
        </authorList>
    </citation>
    <scope>NUCLEOTIDE SEQUENCE</scope>
    <source>
        <strain evidence="2">23274</strain>
    </source>
</reference>
<organism evidence="2 3">
    <name type="scientific">Candidatus Odoribacter faecigallinarum</name>
    <dbReference type="NCBI Taxonomy" id="2838706"/>
    <lineage>
        <taxon>Bacteria</taxon>
        <taxon>Pseudomonadati</taxon>
        <taxon>Bacteroidota</taxon>
        <taxon>Bacteroidia</taxon>
        <taxon>Bacteroidales</taxon>
        <taxon>Odoribacteraceae</taxon>
        <taxon>Odoribacter</taxon>
    </lineage>
</organism>
<reference evidence="2" key="1">
    <citation type="journal article" date="2021" name="PeerJ">
        <title>Extensive microbial diversity within the chicken gut microbiome revealed by metagenomics and culture.</title>
        <authorList>
            <person name="Gilroy R."/>
            <person name="Ravi A."/>
            <person name="Getino M."/>
            <person name="Pursley I."/>
            <person name="Horton D.L."/>
            <person name="Alikhan N.F."/>
            <person name="Baker D."/>
            <person name="Gharbi K."/>
            <person name="Hall N."/>
            <person name="Watson M."/>
            <person name="Adriaenssens E.M."/>
            <person name="Foster-Nyarko E."/>
            <person name="Jarju S."/>
            <person name="Secka A."/>
            <person name="Antonio M."/>
            <person name="Oren A."/>
            <person name="Chaudhuri R.R."/>
            <person name="La Ragione R."/>
            <person name="Hildebrand F."/>
            <person name="Pallen M.J."/>
        </authorList>
    </citation>
    <scope>NUCLEOTIDE SEQUENCE</scope>
    <source>
        <strain evidence="2">23274</strain>
    </source>
</reference>
<evidence type="ECO:0000313" key="2">
    <source>
        <dbReference type="EMBL" id="HIX02496.1"/>
    </source>
</evidence>
<evidence type="ECO:0000256" key="1">
    <source>
        <dbReference type="SAM" id="SignalP"/>
    </source>
</evidence>
<evidence type="ECO:0000313" key="3">
    <source>
        <dbReference type="Proteomes" id="UP000824202"/>
    </source>
</evidence>
<keyword evidence="2" id="KW-0378">Hydrolase</keyword>
<keyword evidence="1" id="KW-0732">Signal</keyword>
<proteinExistence type="predicted"/>
<dbReference type="Gene3D" id="2.40.160.20">
    <property type="match status" value="1"/>
</dbReference>
<dbReference type="Pfam" id="PF09411">
    <property type="entry name" value="PagL"/>
    <property type="match status" value="1"/>
</dbReference>
<accession>A0A9D1UXY4</accession>
<dbReference type="Proteomes" id="UP000824202">
    <property type="component" value="Unassembled WGS sequence"/>
</dbReference>
<dbReference type="EMBL" id="DXFT01000001">
    <property type="protein sequence ID" value="HIX02496.1"/>
    <property type="molecule type" value="Genomic_DNA"/>
</dbReference>
<feature type="chain" id="PRO_5038604569" evidence="1">
    <location>
        <begin position="26"/>
        <end position="401"/>
    </location>
</feature>
<name>A0A9D1UXY4_9BACT</name>
<protein>
    <submittedName>
        <fullName evidence="2">Acyloxyacyl hydrolase</fullName>
    </submittedName>
</protein>
<gene>
    <name evidence="2" type="ORF">H9863_00040</name>
</gene>
<dbReference type="GO" id="GO:0016787">
    <property type="term" value="F:hydrolase activity"/>
    <property type="evidence" value="ECO:0007669"/>
    <property type="project" value="UniProtKB-KW"/>
</dbReference>
<dbReference type="InterPro" id="IPR018550">
    <property type="entry name" value="Lipid-A_deacylase-rel"/>
</dbReference>
<feature type="signal peptide" evidence="1">
    <location>
        <begin position="1"/>
        <end position="25"/>
    </location>
</feature>
<dbReference type="AlphaFoldDB" id="A0A9D1UXY4"/>
<sequence length="401" mass="45047">MYFDKCNVVCLVGVICLFVASPLHAQQSDSLWKGLVHGVEVNVRPEYVFQTNPFLQGDNMKGKPVRGAFSAHLKYRFRYRPGSLLDRIYGGVYQGVGIGRYAFGESEQIGTPLALYLFQGARIATVAPGLSFNYEWNFGLSTGWVTYMENSYNKMMGSKMNAYINAGFYFNWLLTPQLNVNAGVTLSHFSNGNTNIPNAGLNTIGLKLGLAYTFCDRAMGENLRNPKRGEVPDFRRHVTYDVVFFGSWRRRGFDIGDGQYPSPEAYPVFGFQFSPMYNLGYKLRLGVSLDGVYDGSANVRLGENADGYDIRPSDIIDPELYQQLALGISGRIEYVMPFFTVGIGFGGNFLGYGEFKVFYQMLALKIALSREIFVHVGYNLQEFRTPSFLMLGVGFRFNNKP</sequence>
<comment type="caution">
    <text evidence="2">The sequence shown here is derived from an EMBL/GenBank/DDBJ whole genome shotgun (WGS) entry which is preliminary data.</text>
</comment>